<feature type="transmembrane region" description="Helical" evidence="8">
    <location>
        <begin position="340"/>
        <end position="358"/>
    </location>
</feature>
<dbReference type="InterPro" id="IPR036458">
    <property type="entry name" value="Na:dicarbo_symporter_sf"/>
</dbReference>
<feature type="transmembrane region" description="Helical" evidence="8">
    <location>
        <begin position="179"/>
        <end position="200"/>
    </location>
</feature>
<dbReference type="Gene3D" id="1.10.3860.10">
    <property type="entry name" value="Sodium:dicarboxylate symporter"/>
    <property type="match status" value="1"/>
</dbReference>
<dbReference type="Proteomes" id="UP001323798">
    <property type="component" value="Chromosome"/>
</dbReference>
<keyword evidence="2" id="KW-0813">Transport</keyword>
<dbReference type="PANTHER" id="PTHR42865">
    <property type="entry name" value="PROTON/GLUTAMATE-ASPARTATE SYMPORTER"/>
    <property type="match status" value="1"/>
</dbReference>
<keyword evidence="3" id="KW-1003">Cell membrane</keyword>
<dbReference type="RefSeq" id="WP_320942550.1">
    <property type="nucleotide sequence ID" value="NZ_BAABEU010000003.1"/>
</dbReference>
<protein>
    <submittedName>
        <fullName evidence="9">Dicarboxylate/amino acid:cation symporter</fullName>
    </submittedName>
</protein>
<dbReference type="PRINTS" id="PR00173">
    <property type="entry name" value="EDTRNSPORT"/>
</dbReference>
<evidence type="ECO:0000313" key="10">
    <source>
        <dbReference type="Proteomes" id="UP001323798"/>
    </source>
</evidence>
<accession>A0ABZ0SR86</accession>
<feature type="transmembrane region" description="Helical" evidence="8">
    <location>
        <begin position="21"/>
        <end position="44"/>
    </location>
</feature>
<evidence type="ECO:0000256" key="6">
    <source>
        <dbReference type="ARBA" id="ARBA00023136"/>
    </source>
</evidence>
<dbReference type="SUPFAM" id="SSF118215">
    <property type="entry name" value="Proton glutamate symport protein"/>
    <property type="match status" value="1"/>
</dbReference>
<sequence length="494" mass="52368">MSATSPARRAKAPDTRSPLRKVLTSFGFQIVVALILGIALGLLARSLGASATNHTPLSDTLATIGTSYVTLLRAAVVPLIFTAIVASISNLRRVQNAARLAGQTILWFAITAFIAVSIGIVLGLVIQPGSRAGTDLKPGDPYTVGTWWNFLIGLIPQNFLGLQVTSAADPASGAITSTVGFNVLQVIVVAAAVGIAALKAGRKAEPFLVFTESLLKVIQRVLWWIIRIAPLGTLGLIGSAVVTYGWERLTSLAWFAGAIYIGLALVLFVVYPIILKSNRLSVRQYFSGAWPAIQLGFVSRSSIGTLPLTQRVTERNLGVPRGYASFAVPLGATTKMDGCAAIYPAVAAIFVAQFYGIQLEWWQYLMIIVVSVVGSAATAGTTGAIVMLTLTLSTLGLPLEGVGLLLAIDPILDMGRTAVNVAGQALVPTIVSQRERILDADLYNAPRDGQPFAEDLDDDRDDDLASREARSLATVSLQEGDLERASEEDAALTR</sequence>
<comment type="subcellular location">
    <subcellularLocation>
        <location evidence="1">Cell membrane</location>
        <topology evidence="1">Multi-pass membrane protein</topology>
    </subcellularLocation>
</comment>
<evidence type="ECO:0000256" key="2">
    <source>
        <dbReference type="ARBA" id="ARBA00022448"/>
    </source>
</evidence>
<keyword evidence="5 8" id="KW-1133">Transmembrane helix</keyword>
<organism evidence="9 10">
    <name type="scientific">Microbacterium rhizosphaerae</name>
    <dbReference type="NCBI Taxonomy" id="1678237"/>
    <lineage>
        <taxon>Bacteria</taxon>
        <taxon>Bacillati</taxon>
        <taxon>Actinomycetota</taxon>
        <taxon>Actinomycetes</taxon>
        <taxon>Micrococcales</taxon>
        <taxon>Microbacteriaceae</taxon>
        <taxon>Microbacterium</taxon>
    </lineage>
</organism>
<dbReference type="EMBL" id="CP139368">
    <property type="protein sequence ID" value="WPR89836.1"/>
    <property type="molecule type" value="Genomic_DNA"/>
</dbReference>
<keyword evidence="6 8" id="KW-0472">Membrane</keyword>
<keyword evidence="10" id="KW-1185">Reference proteome</keyword>
<dbReference type="Pfam" id="PF00375">
    <property type="entry name" value="SDF"/>
    <property type="match status" value="1"/>
</dbReference>
<evidence type="ECO:0000256" key="1">
    <source>
        <dbReference type="ARBA" id="ARBA00004651"/>
    </source>
</evidence>
<evidence type="ECO:0000256" key="7">
    <source>
        <dbReference type="SAM" id="MobiDB-lite"/>
    </source>
</evidence>
<feature type="transmembrane region" description="Helical" evidence="8">
    <location>
        <begin position="105"/>
        <end position="126"/>
    </location>
</feature>
<reference evidence="9 10" key="1">
    <citation type="submission" date="2023-11" db="EMBL/GenBank/DDBJ databases">
        <title>Genome sequence of Microbacterium rhizosphaerae KACC 19337.</title>
        <authorList>
            <person name="Choi H."/>
            <person name="Kim S."/>
            <person name="Kim Y."/>
            <person name="Kwon S.-W."/>
            <person name="Heo J."/>
        </authorList>
    </citation>
    <scope>NUCLEOTIDE SEQUENCE [LARGE SCALE GENOMIC DNA]</scope>
    <source>
        <strain evidence="9 10">KACC 19337</strain>
    </source>
</reference>
<feature type="transmembrane region" description="Helical" evidence="8">
    <location>
        <begin position="252"/>
        <end position="274"/>
    </location>
</feature>
<evidence type="ECO:0000313" key="9">
    <source>
        <dbReference type="EMBL" id="WPR89836.1"/>
    </source>
</evidence>
<dbReference type="InterPro" id="IPR001991">
    <property type="entry name" value="Na-dicarboxylate_symporter"/>
</dbReference>
<gene>
    <name evidence="9" type="ORF">SM116_00700</name>
</gene>
<feature type="transmembrane region" description="Helical" evidence="8">
    <location>
        <begin position="64"/>
        <end position="85"/>
    </location>
</feature>
<name>A0ABZ0SR86_9MICO</name>
<proteinExistence type="predicted"/>
<feature type="transmembrane region" description="Helical" evidence="8">
    <location>
        <begin position="221"/>
        <end position="246"/>
    </location>
</feature>
<evidence type="ECO:0000256" key="4">
    <source>
        <dbReference type="ARBA" id="ARBA00022692"/>
    </source>
</evidence>
<evidence type="ECO:0000256" key="5">
    <source>
        <dbReference type="ARBA" id="ARBA00022989"/>
    </source>
</evidence>
<dbReference type="PANTHER" id="PTHR42865:SF7">
    <property type="entry name" value="PROTON_GLUTAMATE-ASPARTATE SYMPORTER"/>
    <property type="match status" value="1"/>
</dbReference>
<feature type="region of interest" description="Disordered" evidence="7">
    <location>
        <begin position="448"/>
        <end position="494"/>
    </location>
</feature>
<evidence type="ECO:0000256" key="8">
    <source>
        <dbReference type="SAM" id="Phobius"/>
    </source>
</evidence>
<feature type="transmembrane region" description="Helical" evidence="8">
    <location>
        <begin position="364"/>
        <end position="390"/>
    </location>
</feature>
<evidence type="ECO:0000256" key="3">
    <source>
        <dbReference type="ARBA" id="ARBA00022475"/>
    </source>
</evidence>
<keyword evidence="4 8" id="KW-0812">Transmembrane</keyword>